<dbReference type="AlphaFoldDB" id="A0A4R9JIV1"/>
<proteinExistence type="predicted"/>
<organism evidence="1 2">
    <name type="scientific">Leptospira perdikensis</name>
    <dbReference type="NCBI Taxonomy" id="2484948"/>
    <lineage>
        <taxon>Bacteria</taxon>
        <taxon>Pseudomonadati</taxon>
        <taxon>Spirochaetota</taxon>
        <taxon>Spirochaetia</taxon>
        <taxon>Leptospirales</taxon>
        <taxon>Leptospiraceae</taxon>
        <taxon>Leptospira</taxon>
    </lineage>
</organism>
<gene>
    <name evidence="1" type="ORF">EHQ49_03710</name>
</gene>
<dbReference type="PANTHER" id="PTHR41247">
    <property type="entry name" value="HTH-TYPE TRANSCRIPTIONAL REPRESSOR YCNK"/>
    <property type="match status" value="1"/>
</dbReference>
<comment type="caution">
    <text evidence="1">The sequence shown here is derived from an EMBL/GenBank/DDBJ whole genome shotgun (WGS) entry which is preliminary data.</text>
</comment>
<dbReference type="Pfam" id="PF05573">
    <property type="entry name" value="NosL"/>
    <property type="match status" value="1"/>
</dbReference>
<evidence type="ECO:0000313" key="2">
    <source>
        <dbReference type="Proteomes" id="UP000298125"/>
    </source>
</evidence>
<dbReference type="OrthoDB" id="9792749at2"/>
<dbReference type="RefSeq" id="WP_135576466.1">
    <property type="nucleotide sequence ID" value="NZ_RQGA01000003.1"/>
</dbReference>
<name>A0A4R9JIV1_9LEPT</name>
<dbReference type="SUPFAM" id="SSF160387">
    <property type="entry name" value="NosL/MerB-like"/>
    <property type="match status" value="1"/>
</dbReference>
<dbReference type="EMBL" id="RQGA01000003">
    <property type="protein sequence ID" value="TGL44590.1"/>
    <property type="molecule type" value="Genomic_DNA"/>
</dbReference>
<reference evidence="1" key="1">
    <citation type="journal article" date="2019" name="PLoS Negl. Trop. Dis.">
        <title>Revisiting the worldwide diversity of Leptospira species in the environment.</title>
        <authorList>
            <person name="Vincent A.T."/>
            <person name="Schiettekatte O."/>
            <person name="Bourhy P."/>
            <person name="Veyrier F.J."/>
            <person name="Picardeau M."/>
        </authorList>
    </citation>
    <scope>NUCLEOTIDE SEQUENCE [LARGE SCALE GENOMIC DNA]</scope>
    <source>
        <strain evidence="1">201702692</strain>
    </source>
</reference>
<sequence>MCIKSLRLICIFLIVGFINCGEVHPEKLIVGEMKCSHCSMNIVDMRFHTQIITYKGKRYHFDAIECMNQFQKDKQLRIEKIWVTNYLDQNEFLLKEKATIIQSSKIRSPMGAGFAAFKTYEDSIPFQN</sequence>
<dbReference type="InterPro" id="IPR008719">
    <property type="entry name" value="N2O_reductase_NosL"/>
</dbReference>
<accession>A0A4R9JIV1</accession>
<dbReference type="Proteomes" id="UP000298125">
    <property type="component" value="Unassembled WGS sequence"/>
</dbReference>
<evidence type="ECO:0000313" key="1">
    <source>
        <dbReference type="EMBL" id="TGL44590.1"/>
    </source>
</evidence>
<protein>
    <submittedName>
        <fullName evidence="1">Accessory protein NosL</fullName>
    </submittedName>
</protein>
<keyword evidence="2" id="KW-1185">Reference proteome</keyword>
<dbReference type="PANTHER" id="PTHR41247:SF1">
    <property type="entry name" value="HTH-TYPE TRANSCRIPTIONAL REPRESSOR YCNK"/>
    <property type="match status" value="1"/>
</dbReference>